<dbReference type="SUPFAM" id="SSF56281">
    <property type="entry name" value="Metallo-hydrolase/oxidoreductase"/>
    <property type="match status" value="1"/>
</dbReference>
<dbReference type="RefSeq" id="WP_061836202.1">
    <property type="nucleotide sequence ID" value="NZ_LUKE01000004.1"/>
</dbReference>
<dbReference type="OrthoDB" id="342839at2"/>
<accession>A0A150WHV6</accession>
<dbReference type="InterPro" id="IPR001279">
    <property type="entry name" value="Metallo-B-lactamas"/>
</dbReference>
<dbReference type="AlphaFoldDB" id="A0A150WHV6"/>
<evidence type="ECO:0000313" key="3">
    <source>
        <dbReference type="Proteomes" id="UP000075320"/>
    </source>
</evidence>
<dbReference type="Gene3D" id="3.60.15.10">
    <property type="entry name" value="Ribonuclease Z/Hydroxyacylglutathione hydrolase-like"/>
    <property type="match status" value="1"/>
</dbReference>
<sequence>MSVQAGDSQHSVVAGVTWSHGNYKFHGLSLSGIRTAIAIPELSLSFDVAQGYPYLLNLKHFFISHGHLDHAAGIPYIISQKAMTGQPAAKFYMPKSLVEPMDRIMKIWEEIEGHQYKYEFIGVSADDEFPLNAQTYVKAFPTTHRIESFGYTVFEMHKKLKTEYAGLSQGQIVDLRRQGKEVQEFHHIPAVSFTGDTQIEFLDSRDWIKKSKILFVEATYLDERKTIQEARNWGHIHFHELLPRLKEIESEKIAIIHVSSRYPTEMAKDILKRHIPLELQDRVVLFPGR</sequence>
<evidence type="ECO:0000313" key="2">
    <source>
        <dbReference type="EMBL" id="KYG63127.1"/>
    </source>
</evidence>
<evidence type="ECO:0000259" key="1">
    <source>
        <dbReference type="Pfam" id="PF12706"/>
    </source>
</evidence>
<keyword evidence="3" id="KW-1185">Reference proteome</keyword>
<dbReference type="GO" id="GO:0016787">
    <property type="term" value="F:hydrolase activity"/>
    <property type="evidence" value="ECO:0007669"/>
    <property type="project" value="UniProtKB-KW"/>
</dbReference>
<proteinExistence type="predicted"/>
<comment type="caution">
    <text evidence="2">The sequence shown here is derived from an EMBL/GenBank/DDBJ whole genome shotgun (WGS) entry which is preliminary data.</text>
</comment>
<keyword evidence="2" id="KW-0378">Hydrolase</keyword>
<dbReference type="InterPro" id="IPR036866">
    <property type="entry name" value="RibonucZ/Hydroxyglut_hydro"/>
</dbReference>
<dbReference type="Pfam" id="PF12706">
    <property type="entry name" value="Lactamase_B_2"/>
    <property type="match status" value="1"/>
</dbReference>
<dbReference type="Proteomes" id="UP000075320">
    <property type="component" value="Unassembled WGS sequence"/>
</dbReference>
<gene>
    <name evidence="2" type="ORF">AZI86_15545</name>
</gene>
<dbReference type="PANTHER" id="PTHR46504">
    <property type="entry name" value="TRNASE Z TRZ1"/>
    <property type="match status" value="1"/>
</dbReference>
<name>A0A150WHV6_BDEBC</name>
<dbReference type="EMBL" id="LUKE01000004">
    <property type="protein sequence ID" value="KYG63127.1"/>
    <property type="molecule type" value="Genomic_DNA"/>
</dbReference>
<feature type="domain" description="Metallo-beta-lactamase" evidence="1">
    <location>
        <begin position="58"/>
        <end position="257"/>
    </location>
</feature>
<organism evidence="2 3">
    <name type="scientific">Bdellovibrio bacteriovorus</name>
    <dbReference type="NCBI Taxonomy" id="959"/>
    <lineage>
        <taxon>Bacteria</taxon>
        <taxon>Pseudomonadati</taxon>
        <taxon>Bdellovibrionota</taxon>
        <taxon>Bdellovibrionia</taxon>
        <taxon>Bdellovibrionales</taxon>
        <taxon>Pseudobdellovibrionaceae</taxon>
        <taxon>Bdellovibrio</taxon>
    </lineage>
</organism>
<dbReference type="PANTHER" id="PTHR46504:SF2">
    <property type="entry name" value="TRNASE Z TRZ1"/>
    <property type="match status" value="1"/>
</dbReference>
<reference evidence="2 3" key="1">
    <citation type="submission" date="2016-03" db="EMBL/GenBank/DDBJ databases">
        <authorList>
            <person name="Ploux O."/>
        </authorList>
    </citation>
    <scope>NUCLEOTIDE SEQUENCE [LARGE SCALE GENOMIC DNA]</scope>
    <source>
        <strain evidence="2 3">R0</strain>
    </source>
</reference>
<protein>
    <submittedName>
        <fullName evidence="2">MBL fold metallo-hydrolase</fullName>
    </submittedName>
</protein>